<dbReference type="InterPro" id="IPR036470">
    <property type="entry name" value="Elicitin_sf"/>
</dbReference>
<evidence type="ECO:0000256" key="2">
    <source>
        <dbReference type="ARBA" id="ARBA00009544"/>
    </source>
</evidence>
<dbReference type="Gene3D" id="1.10.239.10">
    <property type="entry name" value="Elicitin domain"/>
    <property type="match status" value="1"/>
</dbReference>
<dbReference type="InterPro" id="IPR002200">
    <property type="entry name" value="Elicitin"/>
</dbReference>
<keyword evidence="6" id="KW-0812">Transmembrane</keyword>
<keyword evidence="7" id="KW-0732">Signal</keyword>
<comment type="subcellular location">
    <subcellularLocation>
        <location evidence="1">Secreted</location>
    </subcellularLocation>
</comment>
<reference evidence="8 9" key="1">
    <citation type="submission" date="2021-11" db="EMBL/GenBank/DDBJ databases">
        <authorList>
            <person name="Islam A."/>
            <person name="Islam S."/>
            <person name="Flora M.S."/>
            <person name="Rahman M."/>
            <person name="Ziaur R.M."/>
            <person name="Epstein J.H."/>
            <person name="Hassan M."/>
            <person name="Klassen M."/>
            <person name="Woodard K."/>
            <person name="Webb A."/>
            <person name="Webby R.J."/>
            <person name="El Zowalaty M.E."/>
        </authorList>
    </citation>
    <scope>NUCLEOTIDE SEQUENCE [LARGE SCALE GENOMIC DNA]</scope>
    <source>
        <strain evidence="8">Pbs1</strain>
    </source>
</reference>
<keyword evidence="4" id="KW-0928">Hypersensitive response elicitation</keyword>
<evidence type="ECO:0008006" key="10">
    <source>
        <dbReference type="Google" id="ProtNLM"/>
    </source>
</evidence>
<feature type="signal peptide" evidence="7">
    <location>
        <begin position="1"/>
        <end position="20"/>
    </location>
</feature>
<dbReference type="EMBL" id="CAKLCB010000104">
    <property type="protein sequence ID" value="CAH0515217.1"/>
    <property type="molecule type" value="Genomic_DNA"/>
</dbReference>
<feature type="transmembrane region" description="Helical" evidence="6">
    <location>
        <begin position="303"/>
        <end position="323"/>
    </location>
</feature>
<evidence type="ECO:0000256" key="6">
    <source>
        <dbReference type="SAM" id="Phobius"/>
    </source>
</evidence>
<feature type="chain" id="PRO_5045633605" description="Elicitin" evidence="7">
    <location>
        <begin position="21"/>
        <end position="324"/>
    </location>
</feature>
<evidence type="ECO:0000313" key="9">
    <source>
        <dbReference type="Proteomes" id="UP001158986"/>
    </source>
</evidence>
<keyword evidence="6" id="KW-0472">Membrane</keyword>
<dbReference type="Proteomes" id="UP001158986">
    <property type="component" value="Unassembled WGS sequence"/>
</dbReference>
<evidence type="ECO:0000256" key="5">
    <source>
        <dbReference type="ARBA" id="ARBA00023157"/>
    </source>
</evidence>
<accession>A0ABN8CQN2</accession>
<keyword evidence="3" id="KW-0964">Secreted</keyword>
<sequence>MIVTSRLTLLLTFLVLHVSASTFDLLETTMDSEISPYSTLQSSLSTTDSGMTLTPIDKGSSTSTTFQLMDSVSCNSTVSETIYIMYNKNRALFNRCVVDAQYQIFPFLGTKPSAAQVKNMSSSMSCIAVFTAVLLADLPECSISGFPLKAAVETLLKIHVDIVYGWASSPSAERFQELLSWRRYVNLASEAGAPCDSNSELYAEYRENLYIAQRNSSIRMLPNYKIEYKTASGSWFDADEEDHIAIDNDTVLDDDDDTVAKRDSTDKSMVDTVSAKGQASKVSKIKAVNVRRDLTIANNSSTMIIHGVISILMSVLLSAHFMIS</sequence>
<evidence type="ECO:0000256" key="3">
    <source>
        <dbReference type="ARBA" id="ARBA00022525"/>
    </source>
</evidence>
<gene>
    <name evidence="8" type="ORF">PBS001_LOCUS1935</name>
</gene>
<keyword evidence="9" id="KW-1185">Reference proteome</keyword>
<evidence type="ECO:0000256" key="4">
    <source>
        <dbReference type="ARBA" id="ARBA00022978"/>
    </source>
</evidence>
<proteinExistence type="inferred from homology"/>
<dbReference type="SMART" id="SM01187">
    <property type="entry name" value="Elicitin"/>
    <property type="match status" value="1"/>
</dbReference>
<comment type="caution">
    <text evidence="8">The sequence shown here is derived from an EMBL/GenBank/DDBJ whole genome shotgun (WGS) entry which is preliminary data.</text>
</comment>
<dbReference type="SUPFAM" id="SSF48647">
    <property type="entry name" value="Fungal elicitin"/>
    <property type="match status" value="1"/>
</dbReference>
<evidence type="ECO:0000313" key="8">
    <source>
        <dbReference type="EMBL" id="CAH0515217.1"/>
    </source>
</evidence>
<keyword evidence="5" id="KW-1015">Disulfide bond</keyword>
<organism evidence="8 9">
    <name type="scientific">Peronospora belbahrii</name>
    <dbReference type="NCBI Taxonomy" id="622444"/>
    <lineage>
        <taxon>Eukaryota</taxon>
        <taxon>Sar</taxon>
        <taxon>Stramenopiles</taxon>
        <taxon>Oomycota</taxon>
        <taxon>Peronosporomycetes</taxon>
        <taxon>Peronosporales</taxon>
        <taxon>Peronosporaceae</taxon>
        <taxon>Peronospora</taxon>
    </lineage>
</organism>
<keyword evidence="6" id="KW-1133">Transmembrane helix</keyword>
<evidence type="ECO:0000256" key="7">
    <source>
        <dbReference type="SAM" id="SignalP"/>
    </source>
</evidence>
<dbReference type="Pfam" id="PF00964">
    <property type="entry name" value="Elicitin"/>
    <property type="match status" value="1"/>
</dbReference>
<name>A0ABN8CQN2_9STRA</name>
<evidence type="ECO:0000256" key="1">
    <source>
        <dbReference type="ARBA" id="ARBA00004613"/>
    </source>
</evidence>
<comment type="similarity">
    <text evidence="2">Belongs to the elicitin family.</text>
</comment>
<protein>
    <recommendedName>
        <fullName evidence="10">Elicitin</fullName>
    </recommendedName>
</protein>